<dbReference type="InterPro" id="IPR007337">
    <property type="entry name" value="RelB/DinJ"/>
</dbReference>
<dbReference type="InterPro" id="IPR013321">
    <property type="entry name" value="Arc_rbn_hlx_hlx"/>
</dbReference>
<dbReference type="Gene3D" id="1.10.1220.10">
    <property type="entry name" value="Met repressor-like"/>
    <property type="match status" value="1"/>
</dbReference>
<organism evidence="1 2">
    <name type="scientific">Candidatus Gottesmanbacteria bacterium GW2011_GWA2_47_9</name>
    <dbReference type="NCBI Taxonomy" id="1618445"/>
    <lineage>
        <taxon>Bacteria</taxon>
        <taxon>Candidatus Gottesmaniibacteriota</taxon>
    </lineage>
</organism>
<evidence type="ECO:0000313" key="1">
    <source>
        <dbReference type="EMBL" id="KKU88214.1"/>
    </source>
</evidence>
<accession>A0A0G1U2A9</accession>
<proteinExistence type="predicted"/>
<dbReference type="EMBL" id="LCOY01000011">
    <property type="protein sequence ID" value="KKU88214.1"/>
    <property type="molecule type" value="Genomic_DNA"/>
</dbReference>
<reference evidence="1 2" key="1">
    <citation type="journal article" date="2015" name="Nature">
        <title>rRNA introns, odd ribosomes, and small enigmatic genomes across a large radiation of phyla.</title>
        <authorList>
            <person name="Brown C.T."/>
            <person name="Hug L.A."/>
            <person name="Thomas B.C."/>
            <person name="Sharon I."/>
            <person name="Castelle C.J."/>
            <person name="Singh A."/>
            <person name="Wilkins M.J."/>
            <person name="Williams K.H."/>
            <person name="Banfield J.F."/>
        </authorList>
    </citation>
    <scope>NUCLEOTIDE SEQUENCE [LARGE SCALE GENOMIC DNA]</scope>
</reference>
<name>A0A0G1U2A9_9BACT</name>
<gene>
    <name evidence="1" type="ORF">UY16_C0011G0007</name>
</gene>
<evidence type="ECO:0000313" key="2">
    <source>
        <dbReference type="Proteomes" id="UP000034739"/>
    </source>
</evidence>
<sequence length="104" mass="11811">MNTAVINIKTDPKVKKKAQAVVERLGFSLSSVLNAYLRKLIRTRTVEFSDDVHLELTPWAKRMLKQSEKDTKAGLVSPKFSNVKDSIAWLNDPNARYQNGHSVR</sequence>
<dbReference type="Pfam" id="PF04221">
    <property type="entry name" value="RelB"/>
    <property type="match status" value="1"/>
</dbReference>
<comment type="caution">
    <text evidence="1">The sequence shown here is derived from an EMBL/GenBank/DDBJ whole genome shotgun (WGS) entry which is preliminary data.</text>
</comment>
<dbReference type="GO" id="GO:0006355">
    <property type="term" value="P:regulation of DNA-templated transcription"/>
    <property type="evidence" value="ECO:0007669"/>
    <property type="project" value="InterPro"/>
</dbReference>
<dbReference type="Proteomes" id="UP000034739">
    <property type="component" value="Unassembled WGS sequence"/>
</dbReference>
<dbReference type="AlphaFoldDB" id="A0A0G1U2A9"/>
<protein>
    <submittedName>
        <fullName evidence="1">RelB antitoxin</fullName>
    </submittedName>
</protein>